<gene>
    <name evidence="6" type="ORF">EF294_16325</name>
</gene>
<comment type="caution">
    <text evidence="6">The sequence shown here is derived from an EMBL/GenBank/DDBJ whole genome shotgun (WGS) entry which is preliminary data.</text>
</comment>
<dbReference type="RefSeq" id="WP_123931896.1">
    <property type="nucleotide sequence ID" value="NZ_JBPSDP010000001.1"/>
</dbReference>
<evidence type="ECO:0000256" key="2">
    <source>
        <dbReference type="ARBA" id="ARBA00023125"/>
    </source>
</evidence>
<dbReference type="InterPro" id="IPR001647">
    <property type="entry name" value="HTH_TetR"/>
</dbReference>
<sequence length="436" mass="47232">MTVHAKADTTHRDSRPARERISAAAFDILCEDGYDAASVSAIARRAGISTGAVYQHFVDKQEIFDTVFDEAVVTLVAAIDPDSLAQLPEDRAQTVDLVQIIVQRGFDLVDNQSRVLKFIVAQCSSNNVEIRHRILGLEAMAVGRIGEAIRRAVEHGWIAADPRSVDLVARTLLVVLVAMITAPPRSAPTPNSTTRDAFGATCDAVLRRGLIPNVGELESLEAALAELASEQRRVDLAVCHPHDRRSRLLDAALDLYAVQGYRRVRPADVAATAGLGYGTFYNYFDNRRECLQQVLDRELLIVGGLVTMVAPVPTSHAGMVDDLTRLIARVAMYAEERGVRLASVILDTAGIDAAALQFITGAFSRLAQILADYLSRCRNAGLLDDQVDPEAAGALVMAALVAICLHYVQESPQVPSVKMVTGTIVRTIGWGAEHTF</sequence>
<accession>A0A3N4G671</accession>
<dbReference type="InterPro" id="IPR023772">
    <property type="entry name" value="DNA-bd_HTH_TetR-type_CS"/>
</dbReference>
<keyword evidence="3" id="KW-0804">Transcription</keyword>
<reference evidence="6 7" key="1">
    <citation type="submission" date="2018-11" db="EMBL/GenBank/DDBJ databases">
        <title>Draft genome sequence of Gordonia sp. RS15-1S isolated from rice stems.</title>
        <authorList>
            <person name="Muangham S."/>
        </authorList>
    </citation>
    <scope>NUCLEOTIDE SEQUENCE [LARGE SCALE GENOMIC DNA]</scope>
    <source>
        <strain evidence="6 7">RS15-1S</strain>
    </source>
</reference>
<proteinExistence type="predicted"/>
<evidence type="ECO:0000313" key="7">
    <source>
        <dbReference type="Proteomes" id="UP000267536"/>
    </source>
</evidence>
<dbReference type="InterPro" id="IPR036271">
    <property type="entry name" value="Tet_transcr_reg_TetR-rel_C_sf"/>
</dbReference>
<feature type="DNA-binding region" description="H-T-H motif" evidence="4">
    <location>
        <begin position="265"/>
        <end position="284"/>
    </location>
</feature>
<dbReference type="PROSITE" id="PS01081">
    <property type="entry name" value="HTH_TETR_1"/>
    <property type="match status" value="1"/>
</dbReference>
<dbReference type="AlphaFoldDB" id="A0A3N4G671"/>
<name>A0A3N4G671_9ACTN</name>
<dbReference type="PRINTS" id="PR00455">
    <property type="entry name" value="HTHTETR"/>
</dbReference>
<keyword evidence="7" id="KW-1185">Reference proteome</keyword>
<evidence type="ECO:0000256" key="3">
    <source>
        <dbReference type="ARBA" id="ARBA00023163"/>
    </source>
</evidence>
<feature type="domain" description="HTH tetR-type" evidence="5">
    <location>
        <begin position="15"/>
        <end position="75"/>
    </location>
</feature>
<dbReference type="Proteomes" id="UP000267536">
    <property type="component" value="Unassembled WGS sequence"/>
</dbReference>
<evidence type="ECO:0000259" key="5">
    <source>
        <dbReference type="PROSITE" id="PS50977"/>
    </source>
</evidence>
<dbReference type="Pfam" id="PF00440">
    <property type="entry name" value="TetR_N"/>
    <property type="match status" value="2"/>
</dbReference>
<keyword evidence="1" id="KW-0805">Transcription regulation</keyword>
<keyword evidence="2 4" id="KW-0238">DNA-binding</keyword>
<dbReference type="SUPFAM" id="SSF46689">
    <property type="entry name" value="Homeodomain-like"/>
    <property type="match status" value="2"/>
</dbReference>
<feature type="DNA-binding region" description="H-T-H motif" evidence="4">
    <location>
        <begin position="38"/>
        <end position="57"/>
    </location>
</feature>
<evidence type="ECO:0000313" key="6">
    <source>
        <dbReference type="EMBL" id="RPA58312.1"/>
    </source>
</evidence>
<organism evidence="6 7">
    <name type="scientific">Gordonia oryzae</name>
    <dbReference type="NCBI Taxonomy" id="2487349"/>
    <lineage>
        <taxon>Bacteria</taxon>
        <taxon>Bacillati</taxon>
        <taxon>Actinomycetota</taxon>
        <taxon>Actinomycetes</taxon>
        <taxon>Mycobacteriales</taxon>
        <taxon>Gordoniaceae</taxon>
        <taxon>Gordonia</taxon>
    </lineage>
</organism>
<dbReference type="SUPFAM" id="SSF48498">
    <property type="entry name" value="Tetracyclin repressor-like, C-terminal domain"/>
    <property type="match status" value="1"/>
</dbReference>
<protein>
    <submittedName>
        <fullName evidence="6">TetR/AcrR family transcriptional regulator</fullName>
    </submittedName>
</protein>
<dbReference type="PANTHER" id="PTHR30055">
    <property type="entry name" value="HTH-TYPE TRANSCRIPTIONAL REGULATOR RUTR"/>
    <property type="match status" value="1"/>
</dbReference>
<dbReference type="EMBL" id="RKMH01000012">
    <property type="protein sequence ID" value="RPA58312.1"/>
    <property type="molecule type" value="Genomic_DNA"/>
</dbReference>
<dbReference type="GO" id="GO:0003700">
    <property type="term" value="F:DNA-binding transcription factor activity"/>
    <property type="evidence" value="ECO:0007669"/>
    <property type="project" value="TreeGrafter"/>
</dbReference>
<feature type="domain" description="HTH tetR-type" evidence="5">
    <location>
        <begin position="242"/>
        <end position="302"/>
    </location>
</feature>
<dbReference type="Gene3D" id="1.10.357.10">
    <property type="entry name" value="Tetracycline Repressor, domain 2"/>
    <property type="match status" value="2"/>
</dbReference>
<dbReference type="PROSITE" id="PS50977">
    <property type="entry name" value="HTH_TETR_2"/>
    <property type="match status" value="2"/>
</dbReference>
<evidence type="ECO:0000256" key="1">
    <source>
        <dbReference type="ARBA" id="ARBA00023015"/>
    </source>
</evidence>
<dbReference type="GO" id="GO:0000976">
    <property type="term" value="F:transcription cis-regulatory region binding"/>
    <property type="evidence" value="ECO:0007669"/>
    <property type="project" value="TreeGrafter"/>
</dbReference>
<dbReference type="InterPro" id="IPR050109">
    <property type="entry name" value="HTH-type_TetR-like_transc_reg"/>
</dbReference>
<dbReference type="PANTHER" id="PTHR30055:SF234">
    <property type="entry name" value="HTH-TYPE TRANSCRIPTIONAL REGULATOR BETI"/>
    <property type="match status" value="1"/>
</dbReference>
<dbReference type="OrthoDB" id="3190535at2"/>
<dbReference type="InterPro" id="IPR009057">
    <property type="entry name" value="Homeodomain-like_sf"/>
</dbReference>
<evidence type="ECO:0000256" key="4">
    <source>
        <dbReference type="PROSITE-ProRule" id="PRU00335"/>
    </source>
</evidence>